<dbReference type="SUPFAM" id="SSF51905">
    <property type="entry name" value="FAD/NAD(P)-binding domain"/>
    <property type="match status" value="1"/>
</dbReference>
<name>A0A1C7MBS9_GRIFR</name>
<dbReference type="Proteomes" id="UP000092993">
    <property type="component" value="Unassembled WGS sequence"/>
</dbReference>
<dbReference type="Pfam" id="PF05199">
    <property type="entry name" value="GMC_oxred_C"/>
    <property type="match status" value="1"/>
</dbReference>
<comment type="similarity">
    <text evidence="2">Belongs to the GMC oxidoreductase family.</text>
</comment>
<dbReference type="GO" id="GO:0016614">
    <property type="term" value="F:oxidoreductase activity, acting on CH-OH group of donors"/>
    <property type="evidence" value="ECO:0007669"/>
    <property type="project" value="InterPro"/>
</dbReference>
<sequence>MSRDSVLALLETFDQEAEEVKPYSLQSVQYPIQRSWFENNGVASSELIQYSSSLIVSVPNASCITFFGGITHPASRGSVHIASSDPLSPPIIDPKFLSHDFDAQALLNILKFVQSIAQEPPLSEVVAAQVSPDVNNQSDDELVEYIRSTSANGDHLIGTAAMAAQELGGVVDSSLRVYGTRNLRVVDASIFPLHISAHIQATVYAIAEKAAAMIKAGQ</sequence>
<comment type="cofactor">
    <cofactor evidence="1">
        <name>FAD</name>
        <dbReference type="ChEBI" id="CHEBI:57692"/>
    </cofactor>
</comment>
<evidence type="ECO:0000256" key="1">
    <source>
        <dbReference type="ARBA" id="ARBA00001974"/>
    </source>
</evidence>
<dbReference type="STRING" id="5627.A0A1C7MBS9"/>
<dbReference type="Gene3D" id="3.50.50.60">
    <property type="entry name" value="FAD/NAD(P)-binding domain"/>
    <property type="match status" value="1"/>
</dbReference>
<keyword evidence="5" id="KW-0274">FAD</keyword>
<keyword evidence="4" id="KW-0732">Signal</keyword>
<evidence type="ECO:0000259" key="7">
    <source>
        <dbReference type="Pfam" id="PF05199"/>
    </source>
</evidence>
<dbReference type="Gene3D" id="3.30.560.10">
    <property type="entry name" value="Glucose Oxidase, domain 3"/>
    <property type="match status" value="1"/>
</dbReference>
<dbReference type="InterPro" id="IPR036188">
    <property type="entry name" value="FAD/NAD-bd_sf"/>
</dbReference>
<dbReference type="OMA" id="CESHAPD"/>
<dbReference type="EMBL" id="LUGG01000005">
    <property type="protein sequence ID" value="OBZ74350.1"/>
    <property type="molecule type" value="Genomic_DNA"/>
</dbReference>
<accession>A0A1C7MBS9</accession>
<feature type="domain" description="Glucose-methanol-choline oxidoreductase C-terminal" evidence="7">
    <location>
        <begin position="73"/>
        <end position="207"/>
    </location>
</feature>
<dbReference type="SUPFAM" id="SSF54373">
    <property type="entry name" value="FAD-linked reductases, C-terminal domain"/>
    <property type="match status" value="1"/>
</dbReference>
<gene>
    <name evidence="8" type="primary">vbs_2</name>
    <name evidence="8" type="ORF">A0H81_05733</name>
</gene>
<keyword evidence="3" id="KW-0285">Flavoprotein</keyword>
<dbReference type="PANTHER" id="PTHR11552">
    <property type="entry name" value="GLUCOSE-METHANOL-CHOLINE GMC OXIDOREDUCTASE"/>
    <property type="match status" value="1"/>
</dbReference>
<proteinExistence type="inferred from homology"/>
<dbReference type="InterPro" id="IPR012132">
    <property type="entry name" value="GMC_OxRdtase"/>
</dbReference>
<protein>
    <submittedName>
        <fullName evidence="8">Versicolorin B synthase</fullName>
    </submittedName>
</protein>
<dbReference type="GO" id="GO:0050660">
    <property type="term" value="F:flavin adenine dinucleotide binding"/>
    <property type="evidence" value="ECO:0007669"/>
    <property type="project" value="InterPro"/>
</dbReference>
<dbReference type="PANTHER" id="PTHR11552:SF201">
    <property type="entry name" value="GLUCOSE-METHANOL-CHOLINE OXIDOREDUCTASE N-TERMINAL DOMAIN-CONTAINING PROTEIN"/>
    <property type="match status" value="1"/>
</dbReference>
<evidence type="ECO:0000313" key="8">
    <source>
        <dbReference type="EMBL" id="OBZ74350.1"/>
    </source>
</evidence>
<keyword evidence="9" id="KW-1185">Reference proteome</keyword>
<evidence type="ECO:0000256" key="3">
    <source>
        <dbReference type="ARBA" id="ARBA00022630"/>
    </source>
</evidence>
<evidence type="ECO:0000256" key="4">
    <source>
        <dbReference type="ARBA" id="ARBA00022729"/>
    </source>
</evidence>
<dbReference type="OrthoDB" id="269227at2759"/>
<dbReference type="InterPro" id="IPR007867">
    <property type="entry name" value="GMC_OxRtase_C"/>
</dbReference>
<organism evidence="8 9">
    <name type="scientific">Grifola frondosa</name>
    <name type="common">Maitake</name>
    <name type="synonym">Polyporus frondosus</name>
    <dbReference type="NCBI Taxonomy" id="5627"/>
    <lineage>
        <taxon>Eukaryota</taxon>
        <taxon>Fungi</taxon>
        <taxon>Dikarya</taxon>
        <taxon>Basidiomycota</taxon>
        <taxon>Agaricomycotina</taxon>
        <taxon>Agaricomycetes</taxon>
        <taxon>Polyporales</taxon>
        <taxon>Grifolaceae</taxon>
        <taxon>Grifola</taxon>
    </lineage>
</organism>
<evidence type="ECO:0000313" key="9">
    <source>
        <dbReference type="Proteomes" id="UP000092993"/>
    </source>
</evidence>
<reference evidence="8 9" key="1">
    <citation type="submission" date="2016-03" db="EMBL/GenBank/DDBJ databases">
        <title>Whole genome sequencing of Grifola frondosa 9006-11.</title>
        <authorList>
            <person name="Min B."/>
            <person name="Park H."/>
            <person name="Kim J.-G."/>
            <person name="Cho H."/>
            <person name="Oh Y.-L."/>
            <person name="Kong W.-S."/>
            <person name="Choi I.-G."/>
        </authorList>
    </citation>
    <scope>NUCLEOTIDE SEQUENCE [LARGE SCALE GENOMIC DNA]</scope>
    <source>
        <strain evidence="8 9">9006-11</strain>
    </source>
</reference>
<dbReference type="AlphaFoldDB" id="A0A1C7MBS9"/>
<evidence type="ECO:0000256" key="2">
    <source>
        <dbReference type="ARBA" id="ARBA00010790"/>
    </source>
</evidence>
<comment type="caution">
    <text evidence="8">The sequence shown here is derived from an EMBL/GenBank/DDBJ whole genome shotgun (WGS) entry which is preliminary data.</text>
</comment>
<evidence type="ECO:0000256" key="6">
    <source>
        <dbReference type="ARBA" id="ARBA00023002"/>
    </source>
</evidence>
<evidence type="ECO:0000256" key="5">
    <source>
        <dbReference type="ARBA" id="ARBA00022827"/>
    </source>
</evidence>
<keyword evidence="6" id="KW-0560">Oxidoreductase</keyword>